<feature type="transmembrane region" description="Helical" evidence="3">
    <location>
        <begin position="36"/>
        <end position="55"/>
    </location>
</feature>
<evidence type="ECO:0000256" key="1">
    <source>
        <dbReference type="SAM" id="Coils"/>
    </source>
</evidence>
<dbReference type="GeneID" id="107064960"/>
<feature type="region of interest" description="Disordered" evidence="2">
    <location>
        <begin position="256"/>
        <end position="285"/>
    </location>
</feature>
<evidence type="ECO:0000313" key="5">
    <source>
        <dbReference type="RefSeq" id="XP_015173660.1"/>
    </source>
</evidence>
<dbReference type="Proteomes" id="UP000694924">
    <property type="component" value="Unplaced"/>
</dbReference>
<keyword evidence="3" id="KW-0812">Transmembrane</keyword>
<dbReference type="RefSeq" id="XP_015173660.1">
    <property type="nucleotide sequence ID" value="XM_015318174.1"/>
</dbReference>
<organism evidence="4 5">
    <name type="scientific">Polistes dominula</name>
    <name type="common">European paper wasp</name>
    <name type="synonym">Vespa dominula</name>
    <dbReference type="NCBI Taxonomy" id="743375"/>
    <lineage>
        <taxon>Eukaryota</taxon>
        <taxon>Metazoa</taxon>
        <taxon>Ecdysozoa</taxon>
        <taxon>Arthropoda</taxon>
        <taxon>Hexapoda</taxon>
        <taxon>Insecta</taxon>
        <taxon>Pterygota</taxon>
        <taxon>Neoptera</taxon>
        <taxon>Endopterygota</taxon>
        <taxon>Hymenoptera</taxon>
        <taxon>Apocrita</taxon>
        <taxon>Aculeata</taxon>
        <taxon>Vespoidea</taxon>
        <taxon>Vespidae</taxon>
        <taxon>Polistinae</taxon>
        <taxon>Polistini</taxon>
        <taxon>Polistes</taxon>
    </lineage>
</organism>
<evidence type="ECO:0000313" key="4">
    <source>
        <dbReference type="Proteomes" id="UP000694924"/>
    </source>
</evidence>
<evidence type="ECO:0000256" key="2">
    <source>
        <dbReference type="SAM" id="MobiDB-lite"/>
    </source>
</evidence>
<evidence type="ECO:0000256" key="3">
    <source>
        <dbReference type="SAM" id="Phobius"/>
    </source>
</evidence>
<feature type="coiled-coil region" evidence="1">
    <location>
        <begin position="131"/>
        <end position="165"/>
    </location>
</feature>
<keyword evidence="1" id="KW-0175">Coiled coil</keyword>
<keyword evidence="3" id="KW-1133">Transmembrane helix</keyword>
<gene>
    <name evidence="5" type="primary">LOC107064960</name>
</gene>
<keyword evidence="3" id="KW-0472">Membrane</keyword>
<sequence length="285" mass="32653">MRMIHNYKLLENIRIFVSSIMGIDSMRVGGGRCSPLLVGGLLIACLMLLCNWWTLSSENLDLVHQIDELGEQLKISAEENDQCITLRNKLEQRYRHAEDEVAYLHVSLEKQNEFNKRQKENFETSIALCKREFDSNKINEKEKENEKLQEELDRVKDEMEKLKLAYNAPVDNIRSDPTLTPTRKVIDGSQLRLVRDSAIRISVAGQRGLKYHQIPILPSDPPGAVRLAPRLSVTMLKAERNSKLESSTIEGMRNDKTEKIDISNEGKKAAETMSYVEKRNNQLSN</sequence>
<reference evidence="5" key="1">
    <citation type="submission" date="2025-08" db="UniProtKB">
        <authorList>
            <consortium name="RefSeq"/>
        </authorList>
    </citation>
    <scope>IDENTIFICATION</scope>
    <source>
        <tissue evidence="5">Whole body</tissue>
    </source>
</reference>
<keyword evidence="4" id="KW-1185">Reference proteome</keyword>
<proteinExistence type="predicted"/>
<name>A0ABM1I0C3_POLDO</name>
<accession>A0ABM1I0C3</accession>
<protein>
    <submittedName>
        <fullName evidence="5">Uncharacterized protein LOC107064960 isoform X1</fullName>
    </submittedName>
</protein>